<dbReference type="AlphaFoldDB" id="A0A2S0KP23"/>
<dbReference type="InterPro" id="IPR012340">
    <property type="entry name" value="NA-bd_OB-fold"/>
</dbReference>
<evidence type="ECO:0000256" key="3">
    <source>
        <dbReference type="ARBA" id="ARBA00022989"/>
    </source>
</evidence>
<evidence type="ECO:0000256" key="2">
    <source>
        <dbReference type="ARBA" id="ARBA00022692"/>
    </source>
</evidence>
<reference evidence="8" key="1">
    <citation type="submission" date="2018-02" db="EMBL/GenBank/DDBJ databases">
        <authorList>
            <person name="Holder M.E."/>
            <person name="Ajami N.J."/>
            <person name="Petrosino J.F."/>
        </authorList>
    </citation>
    <scope>NUCLEOTIDE SEQUENCE [LARGE SCALE GENOMIC DNA]</scope>
    <source>
        <strain evidence="8">CCUG 47711</strain>
    </source>
</reference>
<dbReference type="Proteomes" id="UP000237947">
    <property type="component" value="Chromosome"/>
</dbReference>
<evidence type="ECO:0000313" key="7">
    <source>
        <dbReference type="EMBL" id="AVM42758.1"/>
    </source>
</evidence>
<evidence type="ECO:0000313" key="8">
    <source>
        <dbReference type="Proteomes" id="UP000237947"/>
    </source>
</evidence>
<evidence type="ECO:0000256" key="1">
    <source>
        <dbReference type="ARBA" id="ARBA00004141"/>
    </source>
</evidence>
<dbReference type="GO" id="GO:0005886">
    <property type="term" value="C:plasma membrane"/>
    <property type="evidence" value="ECO:0007669"/>
    <property type="project" value="TreeGrafter"/>
</dbReference>
<keyword evidence="8" id="KW-1185">Reference proteome</keyword>
<dbReference type="PANTHER" id="PTHR33507:SF3">
    <property type="entry name" value="INNER MEMBRANE PROTEIN YBBJ"/>
    <property type="match status" value="1"/>
</dbReference>
<dbReference type="InterPro" id="IPR002810">
    <property type="entry name" value="NfeD-like_C"/>
</dbReference>
<feature type="transmembrane region" description="Helical" evidence="5">
    <location>
        <begin position="46"/>
        <end position="68"/>
    </location>
</feature>
<accession>A0A2S0KP23</accession>
<name>A0A2S0KP23_9FIRM</name>
<sequence length="145" mass="15838">MDQAWIFWLVLSLLFLAVELGTVALVSIWFVLGSVVALFASLSGMSLTWQIVLMLVVSGIGLIIFLMVKDKLNIGKNSHVPTNVDALIGEEAVVIEKINALDNKGLVRVKGREWRAVANPESEEIEVGEIVKILSIQGVKLIVSK</sequence>
<keyword evidence="4 5" id="KW-0472">Membrane</keyword>
<organism evidence="7 8">
    <name type="scientific">Fastidiosipila sanguinis</name>
    <dbReference type="NCBI Taxonomy" id="236753"/>
    <lineage>
        <taxon>Bacteria</taxon>
        <taxon>Bacillati</taxon>
        <taxon>Bacillota</taxon>
        <taxon>Clostridia</taxon>
        <taxon>Eubacteriales</taxon>
        <taxon>Oscillospiraceae</taxon>
        <taxon>Fastidiosipila</taxon>
    </lineage>
</organism>
<dbReference type="Gene3D" id="2.40.50.140">
    <property type="entry name" value="Nucleic acid-binding proteins"/>
    <property type="match status" value="1"/>
</dbReference>
<feature type="domain" description="NfeD-like C-terminal" evidence="6">
    <location>
        <begin position="84"/>
        <end position="145"/>
    </location>
</feature>
<dbReference type="EMBL" id="CP027226">
    <property type="protein sequence ID" value="AVM42758.1"/>
    <property type="molecule type" value="Genomic_DNA"/>
</dbReference>
<keyword evidence="2 5" id="KW-0812">Transmembrane</keyword>
<evidence type="ECO:0000256" key="4">
    <source>
        <dbReference type="ARBA" id="ARBA00023136"/>
    </source>
</evidence>
<gene>
    <name evidence="7" type="ORF">C5Q98_05830</name>
</gene>
<keyword evidence="3 5" id="KW-1133">Transmembrane helix</keyword>
<proteinExistence type="predicted"/>
<dbReference type="KEGG" id="fsa:C5Q98_05830"/>
<feature type="transmembrane region" description="Helical" evidence="5">
    <location>
        <begin position="7"/>
        <end position="40"/>
    </location>
</feature>
<evidence type="ECO:0000256" key="5">
    <source>
        <dbReference type="SAM" id="Phobius"/>
    </source>
</evidence>
<protein>
    <submittedName>
        <fullName evidence="7">NfeD family protein</fullName>
    </submittedName>
</protein>
<dbReference type="PANTHER" id="PTHR33507">
    <property type="entry name" value="INNER MEMBRANE PROTEIN YBBJ"/>
    <property type="match status" value="1"/>
</dbReference>
<dbReference type="InterPro" id="IPR052165">
    <property type="entry name" value="Membrane_assoc_protease"/>
</dbReference>
<dbReference type="OrthoDB" id="5054at2"/>
<comment type="subcellular location">
    <subcellularLocation>
        <location evidence="1">Membrane</location>
        <topology evidence="1">Multi-pass membrane protein</topology>
    </subcellularLocation>
</comment>
<dbReference type="RefSeq" id="WP_106012709.1">
    <property type="nucleotide sequence ID" value="NZ_CP027226.1"/>
</dbReference>
<dbReference type="Pfam" id="PF01957">
    <property type="entry name" value="NfeD"/>
    <property type="match status" value="1"/>
</dbReference>
<dbReference type="SUPFAM" id="SSF141322">
    <property type="entry name" value="NfeD domain-like"/>
    <property type="match status" value="1"/>
</dbReference>
<evidence type="ECO:0000259" key="6">
    <source>
        <dbReference type="Pfam" id="PF01957"/>
    </source>
</evidence>